<accession>A0ACB9QFB1</accession>
<gene>
    <name evidence="1" type="ORF">MLD38_021372</name>
</gene>
<organism evidence="1 2">
    <name type="scientific">Melastoma candidum</name>
    <dbReference type="NCBI Taxonomy" id="119954"/>
    <lineage>
        <taxon>Eukaryota</taxon>
        <taxon>Viridiplantae</taxon>
        <taxon>Streptophyta</taxon>
        <taxon>Embryophyta</taxon>
        <taxon>Tracheophyta</taxon>
        <taxon>Spermatophyta</taxon>
        <taxon>Magnoliopsida</taxon>
        <taxon>eudicotyledons</taxon>
        <taxon>Gunneridae</taxon>
        <taxon>Pentapetalae</taxon>
        <taxon>rosids</taxon>
        <taxon>malvids</taxon>
        <taxon>Myrtales</taxon>
        <taxon>Melastomataceae</taxon>
        <taxon>Melastomatoideae</taxon>
        <taxon>Melastomateae</taxon>
        <taxon>Melastoma</taxon>
    </lineage>
</organism>
<dbReference type="EMBL" id="CM042885">
    <property type="protein sequence ID" value="KAI4365383.1"/>
    <property type="molecule type" value="Genomic_DNA"/>
</dbReference>
<sequence length="139" mass="14861">MSPKHVLLSVMMAAILAAAIANDVRPRTWKAAVEEPSMVNNDPDVANWVPLEGPHATLHEDKMEGKLANSYESRGPSGSVHYTGLNLDDAPNPAPTPAPAVAETKEGYILEDGKANDQNRCRCKHGPPNGELAKAPAKF</sequence>
<dbReference type="Proteomes" id="UP001057402">
    <property type="component" value="Chromosome 6"/>
</dbReference>
<protein>
    <submittedName>
        <fullName evidence="1">Uncharacterized protein</fullName>
    </submittedName>
</protein>
<comment type="caution">
    <text evidence="1">The sequence shown here is derived from an EMBL/GenBank/DDBJ whole genome shotgun (WGS) entry which is preliminary data.</text>
</comment>
<proteinExistence type="predicted"/>
<keyword evidence="2" id="KW-1185">Reference proteome</keyword>
<reference evidence="2" key="1">
    <citation type="journal article" date="2023" name="Front. Plant Sci.">
        <title>Chromosomal-level genome assembly of Melastoma candidum provides insights into trichome evolution.</title>
        <authorList>
            <person name="Zhong Y."/>
            <person name="Wu W."/>
            <person name="Sun C."/>
            <person name="Zou P."/>
            <person name="Liu Y."/>
            <person name="Dai S."/>
            <person name="Zhou R."/>
        </authorList>
    </citation>
    <scope>NUCLEOTIDE SEQUENCE [LARGE SCALE GENOMIC DNA]</scope>
</reference>
<evidence type="ECO:0000313" key="1">
    <source>
        <dbReference type="EMBL" id="KAI4365383.1"/>
    </source>
</evidence>
<name>A0ACB9QFB1_9MYRT</name>
<evidence type="ECO:0000313" key="2">
    <source>
        <dbReference type="Proteomes" id="UP001057402"/>
    </source>
</evidence>